<comment type="caution">
    <text evidence="2">The sequence shown here is derived from an EMBL/GenBank/DDBJ whole genome shotgun (WGS) entry which is preliminary data.</text>
</comment>
<organism evidence="2 3">
    <name type="scientific">Halosaccharopolyspora lacisalsi</name>
    <dbReference type="NCBI Taxonomy" id="1000566"/>
    <lineage>
        <taxon>Bacteria</taxon>
        <taxon>Bacillati</taxon>
        <taxon>Actinomycetota</taxon>
        <taxon>Actinomycetes</taxon>
        <taxon>Pseudonocardiales</taxon>
        <taxon>Pseudonocardiaceae</taxon>
        <taxon>Halosaccharopolyspora</taxon>
    </lineage>
</organism>
<dbReference type="AlphaFoldDB" id="A0A839DYZ5"/>
<dbReference type="Proteomes" id="UP000569329">
    <property type="component" value="Unassembled WGS sequence"/>
</dbReference>
<evidence type="ECO:0000256" key="1">
    <source>
        <dbReference type="SAM" id="MobiDB-lite"/>
    </source>
</evidence>
<evidence type="ECO:0000313" key="3">
    <source>
        <dbReference type="Proteomes" id="UP000569329"/>
    </source>
</evidence>
<accession>A0A839DYZ5</accession>
<sequence>MREQSLLDDSFREDVLEIDEHREAMIWQGVSRYAELAGVRPASSAGAAYALLDGAFHRAPLHLLSGRGGAVEPSEDELPQRLDLLSTHG</sequence>
<name>A0A839DYZ5_9PSEU</name>
<feature type="region of interest" description="Disordered" evidence="1">
    <location>
        <begin position="67"/>
        <end position="89"/>
    </location>
</feature>
<proteinExistence type="predicted"/>
<gene>
    <name evidence="2" type="ORF">FHX42_003456</name>
</gene>
<dbReference type="EMBL" id="JACGWZ010000005">
    <property type="protein sequence ID" value="MBA8826080.1"/>
    <property type="molecule type" value="Genomic_DNA"/>
</dbReference>
<evidence type="ECO:0000313" key="2">
    <source>
        <dbReference type="EMBL" id="MBA8826080.1"/>
    </source>
</evidence>
<protein>
    <submittedName>
        <fullName evidence="2">Uncharacterized protein</fullName>
    </submittedName>
</protein>
<reference evidence="2 3" key="1">
    <citation type="submission" date="2020-07" db="EMBL/GenBank/DDBJ databases">
        <title>Sequencing the genomes of 1000 actinobacteria strains.</title>
        <authorList>
            <person name="Klenk H.-P."/>
        </authorList>
    </citation>
    <scope>NUCLEOTIDE SEQUENCE [LARGE SCALE GENOMIC DNA]</scope>
    <source>
        <strain evidence="2 3">DSM 45975</strain>
    </source>
</reference>
<keyword evidence="3" id="KW-1185">Reference proteome</keyword>